<dbReference type="GO" id="GO:0008474">
    <property type="term" value="F:palmitoyl-(protein) hydrolase activity"/>
    <property type="evidence" value="ECO:0007669"/>
    <property type="project" value="TreeGrafter"/>
</dbReference>
<proteinExistence type="inferred from homology"/>
<feature type="domain" description="Phospholipase/carboxylesterase/thioesterase" evidence="2">
    <location>
        <begin position="222"/>
        <end position="449"/>
    </location>
</feature>
<dbReference type="InterPro" id="IPR029058">
    <property type="entry name" value="AB_hydrolase_fold"/>
</dbReference>
<name>A0A250WZB6_9CHLO</name>
<dbReference type="PANTHER" id="PTHR10655">
    <property type="entry name" value="LYSOPHOSPHOLIPASE-RELATED"/>
    <property type="match status" value="1"/>
</dbReference>
<dbReference type="EMBL" id="BEGY01000015">
    <property type="protein sequence ID" value="GAX76125.1"/>
    <property type="molecule type" value="Genomic_DNA"/>
</dbReference>
<dbReference type="PANTHER" id="PTHR10655:SF67">
    <property type="entry name" value="PHOSPHOLIPASE_CARBOXYLESTERASE SUPERFAMILY (AFU_ORTHOLOGUE AFUA_5G09340)"/>
    <property type="match status" value="1"/>
</dbReference>
<dbReference type="InterPro" id="IPR003140">
    <property type="entry name" value="PLipase/COase/thioEstase"/>
</dbReference>
<evidence type="ECO:0000313" key="4">
    <source>
        <dbReference type="Proteomes" id="UP000232323"/>
    </source>
</evidence>
<dbReference type="InterPro" id="IPR050565">
    <property type="entry name" value="LYPA1-2/EST-like"/>
</dbReference>
<dbReference type="Proteomes" id="UP000232323">
    <property type="component" value="Unassembled WGS sequence"/>
</dbReference>
<reference evidence="3 4" key="1">
    <citation type="submission" date="2017-08" db="EMBL/GenBank/DDBJ databases">
        <title>Acidophilic green algal genome provides insights into adaptation to an acidic environment.</title>
        <authorList>
            <person name="Hirooka S."/>
            <person name="Hirose Y."/>
            <person name="Kanesaki Y."/>
            <person name="Higuchi S."/>
            <person name="Fujiwara T."/>
            <person name="Onuma R."/>
            <person name="Era A."/>
            <person name="Ohbayashi R."/>
            <person name="Uzuka A."/>
            <person name="Nozaki H."/>
            <person name="Yoshikawa H."/>
            <person name="Miyagishima S.Y."/>
        </authorList>
    </citation>
    <scope>NUCLEOTIDE SEQUENCE [LARGE SCALE GENOMIC DNA]</scope>
    <source>
        <strain evidence="3 4">NIES-2499</strain>
    </source>
</reference>
<comment type="similarity">
    <text evidence="1">Belongs to the AB hydrolase superfamily. AB hydrolase 2 family.</text>
</comment>
<dbReference type="GO" id="GO:0052689">
    <property type="term" value="F:carboxylic ester hydrolase activity"/>
    <property type="evidence" value="ECO:0007669"/>
    <property type="project" value="TreeGrafter"/>
</dbReference>
<dbReference type="Pfam" id="PF02230">
    <property type="entry name" value="Abhydrolase_2"/>
    <property type="match status" value="1"/>
</dbReference>
<protein>
    <recommendedName>
        <fullName evidence="2">Phospholipase/carboxylesterase/thioesterase domain-containing protein</fullName>
    </recommendedName>
</protein>
<dbReference type="GO" id="GO:0005737">
    <property type="term" value="C:cytoplasm"/>
    <property type="evidence" value="ECO:0007669"/>
    <property type="project" value="TreeGrafter"/>
</dbReference>
<dbReference type="Gene3D" id="1.25.40.10">
    <property type="entry name" value="Tetratricopeptide repeat domain"/>
    <property type="match status" value="1"/>
</dbReference>
<dbReference type="SUPFAM" id="SSF53474">
    <property type="entry name" value="alpha/beta-Hydrolases"/>
    <property type="match status" value="1"/>
</dbReference>
<gene>
    <name evidence="3" type="ORF">CEUSTIGMA_g3568.t1</name>
</gene>
<evidence type="ECO:0000313" key="3">
    <source>
        <dbReference type="EMBL" id="GAX76125.1"/>
    </source>
</evidence>
<dbReference type="STRING" id="1157962.A0A250WZB6"/>
<evidence type="ECO:0000256" key="1">
    <source>
        <dbReference type="ARBA" id="ARBA00006499"/>
    </source>
</evidence>
<dbReference type="InterPro" id="IPR011990">
    <property type="entry name" value="TPR-like_helical_dom_sf"/>
</dbReference>
<dbReference type="SUPFAM" id="SSF48452">
    <property type="entry name" value="TPR-like"/>
    <property type="match status" value="1"/>
</dbReference>
<evidence type="ECO:0000259" key="2">
    <source>
        <dbReference type="Pfam" id="PF02230"/>
    </source>
</evidence>
<dbReference type="AlphaFoldDB" id="A0A250WZB6"/>
<keyword evidence="4" id="KW-1185">Reference proteome</keyword>
<dbReference type="Gene3D" id="3.40.50.1820">
    <property type="entry name" value="alpha/beta hydrolase"/>
    <property type="match status" value="1"/>
</dbReference>
<sequence length="468" mass="51265">MSIQIDANEKILTYLITFCKEKYENQALKLLYNYRSRARQHQRKYSAALQDALLAIKIDDKYTPAICCAASALIHLRRPKDAATLILRARHAEPDNEEVQAISSAAAEAVIKSLDNSVDRTQNAEHYSGNSSCSADHRDVLSMLDPHQPSQTPHVINLHAVQQTEGRPGTGKLSSSVPASTKCPHSIHHKAICLPQGSLDLNILPTALRTGGLERQHLFSPSPDKHNRNLLILLHGLGDTPKPYAALARRMALPQTATLALAGLLEVPESGGGRAWFEAFDEEYERIQPRPGELRRTKSLLATTAILVELVERLVSAGWAYQNIHLFGFSQGGSTALELMLHFGGAQRLGGCVSVSGALLEELLLDHVEDKLPAKKAACYASASDMDLCGPVLITHGTKDDVTSKDTIDRSLEFLRRCCGDANVRLHVVKGKGHSMVGSEAEMRALMEFWAENLDSRPSGEDLIEIQT</sequence>
<dbReference type="OrthoDB" id="549584at2759"/>
<accession>A0A250WZB6</accession>
<organism evidence="3 4">
    <name type="scientific">Chlamydomonas eustigma</name>
    <dbReference type="NCBI Taxonomy" id="1157962"/>
    <lineage>
        <taxon>Eukaryota</taxon>
        <taxon>Viridiplantae</taxon>
        <taxon>Chlorophyta</taxon>
        <taxon>core chlorophytes</taxon>
        <taxon>Chlorophyceae</taxon>
        <taxon>CS clade</taxon>
        <taxon>Chlamydomonadales</taxon>
        <taxon>Chlamydomonadaceae</taxon>
        <taxon>Chlamydomonas</taxon>
    </lineage>
</organism>
<comment type="caution">
    <text evidence="3">The sequence shown here is derived from an EMBL/GenBank/DDBJ whole genome shotgun (WGS) entry which is preliminary data.</text>
</comment>